<comment type="caution">
    <text evidence="2">The sequence shown here is derived from an EMBL/GenBank/DDBJ whole genome shotgun (WGS) entry which is preliminary data.</text>
</comment>
<evidence type="ECO:0008006" key="4">
    <source>
        <dbReference type="Google" id="ProtNLM"/>
    </source>
</evidence>
<evidence type="ECO:0000313" key="3">
    <source>
        <dbReference type="Proteomes" id="UP000597507"/>
    </source>
</evidence>
<dbReference type="InterPro" id="IPR029068">
    <property type="entry name" value="Glyas_Bleomycin-R_OHBP_Dase"/>
</dbReference>
<evidence type="ECO:0000256" key="1">
    <source>
        <dbReference type="SAM" id="MobiDB-lite"/>
    </source>
</evidence>
<gene>
    <name evidence="2" type="ORF">GCM10010964_02460</name>
</gene>
<accession>A0A8J3E9U7</accession>
<dbReference type="EMBL" id="BMKS01000001">
    <property type="protein sequence ID" value="GGG17776.1"/>
    <property type="molecule type" value="Genomic_DNA"/>
</dbReference>
<sequence length="333" mass="36784">MRCSREPAALAYGRRAAAGQREEHSNSMSGTRMGESGGANRYDRRTADLGNSVELGHVNVTIPDQLKATAFYISGLGLTRDPYLMTGIDNMWVNVGASSQFHLPAGKPQVLRGRTGLLLPDLAALLDRLAAARKWLDGTAFSFREGDGFVDVTCPWGNRLRCHRPDAARFGRRTLGMPYVRFDVPQGAAPGIARFYREMLGMPGAVAEEEGAPAARVSVAADQWLIFRETDAPLPPFDGHHIQITLADFSGPHARLLERGLITEESNEHQYRFTDIVDLDSGKVLFAVEHEVRSMRHPMFGRRLVNRNPAVNNRNFMPGHEDWAPAMPPAELA</sequence>
<proteinExistence type="predicted"/>
<dbReference type="SUPFAM" id="SSF54593">
    <property type="entry name" value="Glyoxalase/Bleomycin resistance protein/Dihydroxybiphenyl dioxygenase"/>
    <property type="match status" value="2"/>
</dbReference>
<dbReference type="Gene3D" id="3.10.180.10">
    <property type="entry name" value="2,3-Dihydroxybiphenyl 1,2-Dioxygenase, domain 1"/>
    <property type="match status" value="1"/>
</dbReference>
<dbReference type="PANTHER" id="PTHR40280:SF1">
    <property type="entry name" value="VOC DOMAIN-CONTAINING PROTEIN"/>
    <property type="match status" value="1"/>
</dbReference>
<reference evidence="2 3" key="1">
    <citation type="journal article" date="2014" name="Int. J. Syst. Evol. Microbiol.">
        <title>Complete genome sequence of Corynebacterium casei LMG S-19264T (=DSM 44701T), isolated from a smear-ripened cheese.</title>
        <authorList>
            <consortium name="US DOE Joint Genome Institute (JGI-PGF)"/>
            <person name="Walter F."/>
            <person name="Albersmeier A."/>
            <person name="Kalinowski J."/>
            <person name="Ruckert C."/>
        </authorList>
    </citation>
    <scope>NUCLEOTIDE SEQUENCE [LARGE SCALE GENOMIC DNA]</scope>
    <source>
        <strain evidence="2 3">CGMCC 1.16330</strain>
    </source>
</reference>
<protein>
    <recommendedName>
        <fullName evidence="4">VOC domain-containing protein</fullName>
    </recommendedName>
</protein>
<feature type="region of interest" description="Disordered" evidence="1">
    <location>
        <begin position="1"/>
        <end position="44"/>
    </location>
</feature>
<organism evidence="2 3">
    <name type="scientific">Caldovatus sediminis</name>
    <dbReference type="NCBI Taxonomy" id="2041189"/>
    <lineage>
        <taxon>Bacteria</taxon>
        <taxon>Pseudomonadati</taxon>
        <taxon>Pseudomonadota</taxon>
        <taxon>Alphaproteobacteria</taxon>
        <taxon>Acetobacterales</taxon>
        <taxon>Roseomonadaceae</taxon>
        <taxon>Caldovatus</taxon>
    </lineage>
</organism>
<name>A0A8J3E9U7_9PROT</name>
<dbReference type="AlphaFoldDB" id="A0A8J3E9U7"/>
<dbReference type="PANTHER" id="PTHR40280">
    <property type="entry name" value="BLR6907 PROTEIN"/>
    <property type="match status" value="1"/>
</dbReference>
<dbReference type="Proteomes" id="UP000597507">
    <property type="component" value="Unassembled WGS sequence"/>
</dbReference>
<feature type="compositionally biased region" description="Low complexity" evidence="1">
    <location>
        <begin position="8"/>
        <end position="19"/>
    </location>
</feature>
<evidence type="ECO:0000313" key="2">
    <source>
        <dbReference type="EMBL" id="GGG17776.1"/>
    </source>
</evidence>
<keyword evidence="3" id="KW-1185">Reference proteome</keyword>